<name>A0ABR2LDF6_9ASPA</name>
<reference evidence="7 8" key="1">
    <citation type="journal article" date="2022" name="Nat. Plants">
        <title>Genomes of leafy and leafless Platanthera orchids illuminate the evolution of mycoheterotrophy.</title>
        <authorList>
            <person name="Li M.H."/>
            <person name="Liu K.W."/>
            <person name="Li Z."/>
            <person name="Lu H.C."/>
            <person name="Ye Q.L."/>
            <person name="Zhang D."/>
            <person name="Wang J.Y."/>
            <person name="Li Y.F."/>
            <person name="Zhong Z.M."/>
            <person name="Liu X."/>
            <person name="Yu X."/>
            <person name="Liu D.K."/>
            <person name="Tu X.D."/>
            <person name="Liu B."/>
            <person name="Hao Y."/>
            <person name="Liao X.Y."/>
            <person name="Jiang Y.T."/>
            <person name="Sun W.H."/>
            <person name="Chen J."/>
            <person name="Chen Y.Q."/>
            <person name="Ai Y."/>
            <person name="Zhai J.W."/>
            <person name="Wu S.S."/>
            <person name="Zhou Z."/>
            <person name="Hsiao Y.Y."/>
            <person name="Wu W.L."/>
            <person name="Chen Y.Y."/>
            <person name="Lin Y.F."/>
            <person name="Hsu J.L."/>
            <person name="Li C.Y."/>
            <person name="Wang Z.W."/>
            <person name="Zhao X."/>
            <person name="Zhong W.Y."/>
            <person name="Ma X.K."/>
            <person name="Ma L."/>
            <person name="Huang J."/>
            <person name="Chen G.Z."/>
            <person name="Huang M.Z."/>
            <person name="Huang L."/>
            <person name="Peng D.H."/>
            <person name="Luo Y.B."/>
            <person name="Zou S.Q."/>
            <person name="Chen S.P."/>
            <person name="Lan S."/>
            <person name="Tsai W.C."/>
            <person name="Van de Peer Y."/>
            <person name="Liu Z.J."/>
        </authorList>
    </citation>
    <scope>NUCLEOTIDE SEQUENCE [LARGE SCALE GENOMIC DNA]</scope>
    <source>
        <strain evidence="7">Lor288</strain>
    </source>
</reference>
<dbReference type="InterPro" id="IPR000368">
    <property type="entry name" value="Sucrose_synth_GT-B1"/>
</dbReference>
<evidence type="ECO:0000256" key="2">
    <source>
        <dbReference type="ARBA" id="ARBA00012540"/>
    </source>
</evidence>
<dbReference type="PANTHER" id="PTHR45839:SF7">
    <property type="entry name" value="SUCROSE SYNTHASE 1"/>
    <property type="match status" value="1"/>
</dbReference>
<evidence type="ECO:0000313" key="8">
    <source>
        <dbReference type="Proteomes" id="UP001412067"/>
    </source>
</evidence>
<evidence type="ECO:0000256" key="1">
    <source>
        <dbReference type="ARBA" id="ARBA00005894"/>
    </source>
</evidence>
<dbReference type="InterPro" id="IPR012820">
    <property type="entry name" value="Sucrose_synthase_pln/cyn"/>
</dbReference>
<sequence length="525" mass="60571">MWIWGGDLFPLSSVTNSYLINHSREVEHRSGPLPQEITPAARSTQADAPPQSQEFRDVSRLLPDAVGTICGQHLEKVIGTEHTHIIRVPFRTEKGIVRKWIARFEVRPYLETYADCTIAHTLEKTKYPNSDIYWKKFEDQYHFSCQFTADLNAMNHVDFIITSKFQEIAGSKDTVGKYESHTAFTLPGLYRVIHEIDVFDPKFNIVSPGADMSIYFSYADQSKRLTALHPEIEEFLFSDVENSEHKCMLKDKSKPIIFLMARLDRVKNITSLVEFYGKNPRLRELVNLVVVAGDHAKASKDVEEQAEMKIYGFIEKYKLDGHIRWISSQMNRVRNGELYRCIADKRGVFVQGDKAAELLVNFFEKCKEDMTHSEKISKGDIKRIEEKYKWKLYSERLMTLSGVNGLWKYVSNLDRHKTKRYLEMFYALKYRNLVALLRWAQFSRATSVSICWVCSWEVLKGCFLEPGISGSEHQTYLISAAFRKGIDSLWLQNFRELLSSSCSAVTGSLVINRASSTPFRKLVVL</sequence>
<evidence type="ECO:0000256" key="4">
    <source>
        <dbReference type="ARBA" id="ARBA00022679"/>
    </source>
</evidence>
<keyword evidence="4" id="KW-0808">Transferase</keyword>
<keyword evidence="8" id="KW-1185">Reference proteome</keyword>
<evidence type="ECO:0000259" key="6">
    <source>
        <dbReference type="Pfam" id="PF00862"/>
    </source>
</evidence>
<evidence type="ECO:0000256" key="3">
    <source>
        <dbReference type="ARBA" id="ARBA00022676"/>
    </source>
</evidence>
<comment type="catalytic activity">
    <reaction evidence="5">
        <text>an NDP-alpha-D-glucose + D-fructose = a ribonucleoside 5'-diphosphate + sucrose + H(+)</text>
        <dbReference type="Rhea" id="RHEA:16241"/>
        <dbReference type="ChEBI" id="CHEBI:15378"/>
        <dbReference type="ChEBI" id="CHEBI:17992"/>
        <dbReference type="ChEBI" id="CHEBI:37721"/>
        <dbReference type="ChEBI" id="CHEBI:57930"/>
        <dbReference type="ChEBI" id="CHEBI:76533"/>
        <dbReference type="EC" id="2.4.1.13"/>
    </reaction>
</comment>
<comment type="similarity">
    <text evidence="1">Belongs to the glycosyltransferase 1 family. Plant sucrose synthase subfamily.</text>
</comment>
<proteinExistence type="inferred from homology"/>
<dbReference type="Proteomes" id="UP001412067">
    <property type="component" value="Unassembled WGS sequence"/>
</dbReference>
<evidence type="ECO:0000313" key="7">
    <source>
        <dbReference type="EMBL" id="KAK8938049.1"/>
    </source>
</evidence>
<dbReference type="Pfam" id="PF00862">
    <property type="entry name" value="GT-B_Sucrose_synth"/>
    <property type="match status" value="2"/>
</dbReference>
<feature type="domain" description="Sucrose synthase first GT-B" evidence="6">
    <location>
        <begin position="58"/>
        <end position="114"/>
    </location>
</feature>
<dbReference type="Gene3D" id="3.40.50.2000">
    <property type="entry name" value="Glycogen Phosphorylase B"/>
    <property type="match status" value="4"/>
</dbReference>
<keyword evidence="3" id="KW-0328">Glycosyltransferase</keyword>
<gene>
    <name evidence="7" type="ORF">KSP40_PGU005731</name>
</gene>
<dbReference type="SUPFAM" id="SSF53756">
    <property type="entry name" value="UDP-Glycosyltransferase/glycogen phosphorylase"/>
    <property type="match status" value="1"/>
</dbReference>
<protein>
    <recommendedName>
        <fullName evidence="2">sucrose synthase</fullName>
        <ecNumber evidence="2">2.4.1.13</ecNumber>
    </recommendedName>
</protein>
<comment type="caution">
    <text evidence="7">The sequence shown here is derived from an EMBL/GenBank/DDBJ whole genome shotgun (WGS) entry which is preliminary data.</text>
</comment>
<feature type="domain" description="Sucrose synthase first GT-B" evidence="6">
    <location>
        <begin position="115"/>
        <end position="237"/>
    </location>
</feature>
<dbReference type="EC" id="2.4.1.13" evidence="2"/>
<evidence type="ECO:0000256" key="5">
    <source>
        <dbReference type="ARBA" id="ARBA00049030"/>
    </source>
</evidence>
<accession>A0ABR2LDF6</accession>
<dbReference type="PANTHER" id="PTHR45839">
    <property type="match status" value="1"/>
</dbReference>
<organism evidence="7 8">
    <name type="scientific">Platanthera guangdongensis</name>
    <dbReference type="NCBI Taxonomy" id="2320717"/>
    <lineage>
        <taxon>Eukaryota</taxon>
        <taxon>Viridiplantae</taxon>
        <taxon>Streptophyta</taxon>
        <taxon>Embryophyta</taxon>
        <taxon>Tracheophyta</taxon>
        <taxon>Spermatophyta</taxon>
        <taxon>Magnoliopsida</taxon>
        <taxon>Liliopsida</taxon>
        <taxon>Asparagales</taxon>
        <taxon>Orchidaceae</taxon>
        <taxon>Orchidoideae</taxon>
        <taxon>Orchideae</taxon>
        <taxon>Orchidinae</taxon>
        <taxon>Platanthera</taxon>
    </lineage>
</organism>
<dbReference type="EMBL" id="JBBWWR010000021">
    <property type="protein sequence ID" value="KAK8938049.1"/>
    <property type="molecule type" value="Genomic_DNA"/>
</dbReference>